<dbReference type="AlphaFoldDB" id="A0AAE9DLW7"/>
<dbReference type="Proteomes" id="UP000827892">
    <property type="component" value="Chromosome II"/>
</dbReference>
<evidence type="ECO:0000313" key="2">
    <source>
        <dbReference type="EMBL" id="ULU07234.1"/>
    </source>
</evidence>
<dbReference type="Pfam" id="PF03114">
    <property type="entry name" value="BAR"/>
    <property type="match status" value="1"/>
</dbReference>
<evidence type="ECO:0000259" key="1">
    <source>
        <dbReference type="SMART" id="SM00721"/>
    </source>
</evidence>
<sequence length="277" mass="31268">MENSELKNSVKSVNCASCIPEKDPEEDLQAATAAAVEEAEKANWGSRAFVKLGQTIGVVELTKLEPRFERNIDKLISYHNIIYKMVDAIELQVQVVPKMLAQKKVSCNPGENPWEMLGGWLNFLGINHYTGPHAKIVMKYSKACGKISQKEALVQKRTRSHLIKRMRVYTSEESEELNETVAGLGHLLHSIDESRHQLKSANTLEKLKEKGEAYRIFVKAFDHKASAVQAAIDEVATQVSLHQHELLKFSREVSVFNDSVFNSLNEVILRLGYHIQK</sequence>
<gene>
    <name evidence="2" type="ORF">L3Y34_018769</name>
</gene>
<name>A0AAE9DLW7_CAEBR</name>
<evidence type="ECO:0000313" key="3">
    <source>
        <dbReference type="Proteomes" id="UP000827892"/>
    </source>
</evidence>
<accession>A0AAE9DLW7</accession>
<reference evidence="2 3" key="1">
    <citation type="submission" date="2022-05" db="EMBL/GenBank/DDBJ databases">
        <title>Chromosome-level reference genomes for two strains of Caenorhabditis briggsae: an improved platform for comparative genomics.</title>
        <authorList>
            <person name="Stevens L."/>
            <person name="Andersen E.C."/>
        </authorList>
    </citation>
    <scope>NUCLEOTIDE SEQUENCE [LARGE SCALE GENOMIC DNA]</scope>
    <source>
        <strain evidence="2">QX1410_ONT</strain>
        <tissue evidence="2">Whole-organism</tissue>
    </source>
</reference>
<dbReference type="InterPro" id="IPR004148">
    <property type="entry name" value="BAR_dom"/>
</dbReference>
<dbReference type="EMBL" id="CP090892">
    <property type="protein sequence ID" value="ULU07234.1"/>
    <property type="molecule type" value="Genomic_DNA"/>
</dbReference>
<protein>
    <recommendedName>
        <fullName evidence="1">BAR domain-containing protein</fullName>
    </recommendedName>
</protein>
<dbReference type="SMART" id="SM00721">
    <property type="entry name" value="BAR"/>
    <property type="match status" value="1"/>
</dbReference>
<dbReference type="GO" id="GO:0005737">
    <property type="term" value="C:cytoplasm"/>
    <property type="evidence" value="ECO:0007669"/>
    <property type="project" value="InterPro"/>
</dbReference>
<feature type="domain" description="BAR" evidence="1">
    <location>
        <begin position="38"/>
        <end position="273"/>
    </location>
</feature>
<organism evidence="2 3">
    <name type="scientific">Caenorhabditis briggsae</name>
    <dbReference type="NCBI Taxonomy" id="6238"/>
    <lineage>
        <taxon>Eukaryota</taxon>
        <taxon>Metazoa</taxon>
        <taxon>Ecdysozoa</taxon>
        <taxon>Nematoda</taxon>
        <taxon>Chromadorea</taxon>
        <taxon>Rhabditida</taxon>
        <taxon>Rhabditina</taxon>
        <taxon>Rhabditomorpha</taxon>
        <taxon>Rhabditoidea</taxon>
        <taxon>Rhabditidae</taxon>
        <taxon>Peloderinae</taxon>
        <taxon>Caenorhabditis</taxon>
    </lineage>
</organism>
<proteinExistence type="predicted"/>